<dbReference type="Gene3D" id="6.10.140.2220">
    <property type="match status" value="1"/>
</dbReference>
<feature type="domain" description="MYND-type" evidence="5">
    <location>
        <begin position="14"/>
        <end position="52"/>
    </location>
</feature>
<name>A0AAN7VH86_9COLE</name>
<evidence type="ECO:0000313" key="7">
    <source>
        <dbReference type="Proteomes" id="UP001329430"/>
    </source>
</evidence>
<dbReference type="PANTHER" id="PTHR28069">
    <property type="entry name" value="GH20023P"/>
    <property type="match status" value="1"/>
</dbReference>
<dbReference type="InterPro" id="IPR046824">
    <property type="entry name" value="Mss51-like_C"/>
</dbReference>
<evidence type="ECO:0000256" key="2">
    <source>
        <dbReference type="ARBA" id="ARBA00022771"/>
    </source>
</evidence>
<dbReference type="InterPro" id="IPR002893">
    <property type="entry name" value="Znf_MYND"/>
</dbReference>
<organism evidence="6 7">
    <name type="scientific">Pyrocoelia pectoralis</name>
    <dbReference type="NCBI Taxonomy" id="417401"/>
    <lineage>
        <taxon>Eukaryota</taxon>
        <taxon>Metazoa</taxon>
        <taxon>Ecdysozoa</taxon>
        <taxon>Arthropoda</taxon>
        <taxon>Hexapoda</taxon>
        <taxon>Insecta</taxon>
        <taxon>Pterygota</taxon>
        <taxon>Neoptera</taxon>
        <taxon>Endopterygota</taxon>
        <taxon>Coleoptera</taxon>
        <taxon>Polyphaga</taxon>
        <taxon>Elateriformia</taxon>
        <taxon>Elateroidea</taxon>
        <taxon>Lampyridae</taxon>
        <taxon>Lampyrinae</taxon>
        <taxon>Pyrocoelia</taxon>
    </lineage>
</organism>
<dbReference type="Pfam" id="PF20179">
    <property type="entry name" value="MSS51_C"/>
    <property type="match status" value="1"/>
</dbReference>
<dbReference type="GO" id="GO:0008270">
    <property type="term" value="F:zinc ion binding"/>
    <property type="evidence" value="ECO:0007669"/>
    <property type="project" value="UniProtKB-KW"/>
</dbReference>
<sequence length="414" mass="48354">MHSALNNFYYFGICHYCKSTSAELRRCSACKVVAYCSRDHQKLDWHNHRELCKVITFTLVNDEILTNSFEDWVSYRLTIQQKWISLLKRRLQPFECQMWMFPRVCNWCYTKLNLTDCPKCYNAAYCSNEHCISDQVIHKKYCNALKLCMNIDCYLTKFKSYPEVDTKLVISLPELPQDMNELLSRLYLCTEKNGESDIWKSLVSDALCPGSVISYAIQESSCNYTFNHKCVIHLVGAATAEATADWILTSELLLHTFNDINEVLFILIGPEALDMCENFDLCDCCKWKGKKVSLKVYKALYHDVVEMIEKPNMVVALNCGLHEFEERNCDEWYSSIPFMLLPETPFVFTSYTHEEMLKDIKYIKRIIPDVESHIVVSHNNPFASLRPIRDWCTKDIPIFYSNAFITIIKMTFSF</sequence>
<comment type="caution">
    <text evidence="6">The sequence shown here is derived from an EMBL/GenBank/DDBJ whole genome shotgun (WGS) entry which is preliminary data.</text>
</comment>
<keyword evidence="3" id="KW-0862">Zinc</keyword>
<dbReference type="EMBL" id="JAVRBK010000003">
    <property type="protein sequence ID" value="KAK5646269.1"/>
    <property type="molecule type" value="Genomic_DNA"/>
</dbReference>
<evidence type="ECO:0000313" key="6">
    <source>
        <dbReference type="EMBL" id="KAK5646269.1"/>
    </source>
</evidence>
<dbReference type="PANTHER" id="PTHR28069:SF2">
    <property type="entry name" value="GH20023P"/>
    <property type="match status" value="1"/>
</dbReference>
<proteinExistence type="predicted"/>
<evidence type="ECO:0000256" key="1">
    <source>
        <dbReference type="ARBA" id="ARBA00022723"/>
    </source>
</evidence>
<dbReference type="SUPFAM" id="SSF144232">
    <property type="entry name" value="HIT/MYND zinc finger-like"/>
    <property type="match status" value="2"/>
</dbReference>
<dbReference type="PROSITE" id="PS50865">
    <property type="entry name" value="ZF_MYND_2"/>
    <property type="match status" value="1"/>
</dbReference>
<protein>
    <recommendedName>
        <fullName evidence="5">MYND-type domain-containing protein</fullName>
    </recommendedName>
</protein>
<dbReference type="Pfam" id="PF01753">
    <property type="entry name" value="zf-MYND"/>
    <property type="match status" value="1"/>
</dbReference>
<dbReference type="PROSITE" id="PS01360">
    <property type="entry name" value="ZF_MYND_1"/>
    <property type="match status" value="2"/>
</dbReference>
<accession>A0AAN7VH86</accession>
<keyword evidence="7" id="KW-1185">Reference proteome</keyword>
<keyword evidence="1" id="KW-0479">Metal-binding</keyword>
<evidence type="ECO:0000256" key="4">
    <source>
        <dbReference type="PROSITE-ProRule" id="PRU00134"/>
    </source>
</evidence>
<dbReference type="Proteomes" id="UP001329430">
    <property type="component" value="Chromosome 3"/>
</dbReference>
<reference evidence="6 7" key="1">
    <citation type="journal article" date="2024" name="Insects">
        <title>An Improved Chromosome-Level Genome Assembly of the Firefly Pyrocoelia pectoralis.</title>
        <authorList>
            <person name="Fu X."/>
            <person name="Meyer-Rochow V.B."/>
            <person name="Ballantyne L."/>
            <person name="Zhu X."/>
        </authorList>
    </citation>
    <scope>NUCLEOTIDE SEQUENCE [LARGE SCALE GENOMIC DNA]</scope>
    <source>
        <strain evidence="6">XCY_ONT2</strain>
    </source>
</reference>
<dbReference type="AlphaFoldDB" id="A0AAN7VH86"/>
<gene>
    <name evidence="6" type="ORF">RI129_004733</name>
</gene>
<keyword evidence="2 4" id="KW-0863">Zinc-finger</keyword>
<evidence type="ECO:0000259" key="5">
    <source>
        <dbReference type="PROSITE" id="PS50865"/>
    </source>
</evidence>
<evidence type="ECO:0000256" key="3">
    <source>
        <dbReference type="ARBA" id="ARBA00022833"/>
    </source>
</evidence>